<accession>A0A1G6XBA6</accession>
<reference evidence="2" key="1">
    <citation type="submission" date="2016-10" db="EMBL/GenBank/DDBJ databases">
        <authorList>
            <person name="Varghese N."/>
            <person name="Submissions S."/>
        </authorList>
    </citation>
    <scope>NUCLEOTIDE SEQUENCE [LARGE SCALE GENOMIC DNA]</scope>
    <source>
        <strain evidence="2">DSM 25329</strain>
    </source>
</reference>
<evidence type="ECO:0000313" key="2">
    <source>
        <dbReference type="Proteomes" id="UP000198748"/>
    </source>
</evidence>
<dbReference type="GO" id="GO:0003729">
    <property type="term" value="F:mRNA binding"/>
    <property type="evidence" value="ECO:0007669"/>
    <property type="project" value="InterPro"/>
</dbReference>
<evidence type="ECO:0000313" key="1">
    <source>
        <dbReference type="EMBL" id="SDD75382.1"/>
    </source>
</evidence>
<organism evidence="1 2">
    <name type="scientific">Dyadobacter soli</name>
    <dbReference type="NCBI Taxonomy" id="659014"/>
    <lineage>
        <taxon>Bacteria</taxon>
        <taxon>Pseudomonadati</taxon>
        <taxon>Bacteroidota</taxon>
        <taxon>Cytophagia</taxon>
        <taxon>Cytophagales</taxon>
        <taxon>Spirosomataceae</taxon>
        <taxon>Dyadobacter</taxon>
    </lineage>
</organism>
<dbReference type="AlphaFoldDB" id="A0A1G6XBA6"/>
<dbReference type="Pfam" id="PF07927">
    <property type="entry name" value="HicA_toxin"/>
    <property type="match status" value="1"/>
</dbReference>
<dbReference type="InterPro" id="IPR012933">
    <property type="entry name" value="HicA_mRNA_interferase"/>
</dbReference>
<sequence>MSQIEKLLARFRSKPKDLLWKELTLILRFYGYEEIASGKTGGSRVKFAHCQRRIISLHKPHPTPIVKSYVIEQIITTLKENGKIKND</sequence>
<name>A0A1G6XBA6_9BACT</name>
<dbReference type="EMBL" id="FNAN01000002">
    <property type="protein sequence ID" value="SDD75382.1"/>
    <property type="molecule type" value="Genomic_DNA"/>
</dbReference>
<protein>
    <submittedName>
        <fullName evidence="1">HicA toxin of toxin-antitoxin</fullName>
    </submittedName>
</protein>
<dbReference type="STRING" id="659014.SAMN04487996_102115"/>
<gene>
    <name evidence="1" type="ORF">SAMN04487996_102115</name>
</gene>
<keyword evidence="2" id="KW-1185">Reference proteome</keyword>
<dbReference type="RefSeq" id="WP_090146512.1">
    <property type="nucleotide sequence ID" value="NZ_FNAN01000002.1"/>
</dbReference>
<proteinExistence type="predicted"/>
<dbReference type="Proteomes" id="UP000198748">
    <property type="component" value="Unassembled WGS sequence"/>
</dbReference>
<dbReference type="OrthoDB" id="1447122at2"/>